<proteinExistence type="predicted"/>
<protein>
    <submittedName>
        <fullName evidence="2">Ricin B-like lectin</fullName>
    </submittedName>
</protein>
<dbReference type="SUPFAM" id="SSF50370">
    <property type="entry name" value="Ricin B-like lectins"/>
    <property type="match status" value="1"/>
</dbReference>
<feature type="domain" description="Ricin B lectin" evidence="1">
    <location>
        <begin position="6"/>
        <end position="75"/>
    </location>
</feature>
<reference evidence="2" key="1">
    <citation type="submission" date="2020-11" db="EMBL/GenBank/DDBJ databases">
        <authorList>
            <consortium name="DOE Joint Genome Institute"/>
            <person name="Ahrendt S."/>
            <person name="Riley R."/>
            <person name="Andreopoulos W."/>
            <person name="Labutti K."/>
            <person name="Pangilinan J."/>
            <person name="Ruiz-Duenas F.J."/>
            <person name="Barrasa J.M."/>
            <person name="Sanchez-Garcia M."/>
            <person name="Camarero S."/>
            <person name="Miyauchi S."/>
            <person name="Serrano A."/>
            <person name="Linde D."/>
            <person name="Babiker R."/>
            <person name="Drula E."/>
            <person name="Ayuso-Fernandez I."/>
            <person name="Pacheco R."/>
            <person name="Padilla G."/>
            <person name="Ferreira P."/>
            <person name="Barriuso J."/>
            <person name="Kellner H."/>
            <person name="Castanera R."/>
            <person name="Alfaro M."/>
            <person name="Ramirez L."/>
            <person name="Pisabarro A.G."/>
            <person name="Kuo A."/>
            <person name="Tritt A."/>
            <person name="Lipzen A."/>
            <person name="He G."/>
            <person name="Yan M."/>
            <person name="Ng V."/>
            <person name="Cullen D."/>
            <person name="Martin F."/>
            <person name="Rosso M.-N."/>
            <person name="Henrissat B."/>
            <person name="Hibbett D."/>
            <person name="Martinez A.T."/>
            <person name="Grigoriev I.V."/>
        </authorList>
    </citation>
    <scope>NUCLEOTIDE SEQUENCE</scope>
    <source>
        <strain evidence="2">AH 40177</strain>
    </source>
</reference>
<evidence type="ECO:0000313" key="3">
    <source>
        <dbReference type="Proteomes" id="UP000772434"/>
    </source>
</evidence>
<sequence>MSIESGRTYKIVNAKAGTVLDLSGTDGITISGFSDNGGDNQRWQLQQGNHWTFRNLATGQYLGINGRIQDGAPIVGCNDAVEWDIYPDERDSSLHRIFVPGAPTPMNIDLSDHGNALPGTLVTLWGKWEGMNQAWRFEQA</sequence>
<dbReference type="Gene3D" id="2.80.10.50">
    <property type="match status" value="1"/>
</dbReference>
<dbReference type="InterPro" id="IPR035992">
    <property type="entry name" value="Ricin_B-like_lectins"/>
</dbReference>
<evidence type="ECO:0000313" key="2">
    <source>
        <dbReference type="EMBL" id="KAF9073994.1"/>
    </source>
</evidence>
<dbReference type="InterPro" id="IPR000772">
    <property type="entry name" value="Ricin_B_lectin"/>
</dbReference>
<dbReference type="AlphaFoldDB" id="A0A9P5PWU0"/>
<dbReference type="CDD" id="cd23422">
    <property type="entry name" value="beta-trefoil_Ricin_MPL_CNL"/>
    <property type="match status" value="1"/>
</dbReference>
<comment type="caution">
    <text evidence="2">The sequence shown here is derived from an EMBL/GenBank/DDBJ whole genome shotgun (WGS) entry which is preliminary data.</text>
</comment>
<dbReference type="OrthoDB" id="2131701at2759"/>
<dbReference type="Pfam" id="PF14200">
    <property type="entry name" value="RicinB_lectin_2"/>
    <property type="match status" value="1"/>
</dbReference>
<organism evidence="2 3">
    <name type="scientific">Rhodocollybia butyracea</name>
    <dbReference type="NCBI Taxonomy" id="206335"/>
    <lineage>
        <taxon>Eukaryota</taxon>
        <taxon>Fungi</taxon>
        <taxon>Dikarya</taxon>
        <taxon>Basidiomycota</taxon>
        <taxon>Agaricomycotina</taxon>
        <taxon>Agaricomycetes</taxon>
        <taxon>Agaricomycetidae</taxon>
        <taxon>Agaricales</taxon>
        <taxon>Marasmiineae</taxon>
        <taxon>Omphalotaceae</taxon>
        <taxon>Rhodocollybia</taxon>
    </lineage>
</organism>
<evidence type="ECO:0000259" key="1">
    <source>
        <dbReference type="Pfam" id="PF14200"/>
    </source>
</evidence>
<gene>
    <name evidence="2" type="ORF">BDP27DRAFT_1359871</name>
</gene>
<name>A0A9P5PWU0_9AGAR</name>
<keyword evidence="3" id="KW-1185">Reference proteome</keyword>
<dbReference type="EMBL" id="JADNRY010000015">
    <property type="protein sequence ID" value="KAF9073994.1"/>
    <property type="molecule type" value="Genomic_DNA"/>
</dbReference>
<dbReference type="Proteomes" id="UP000772434">
    <property type="component" value="Unassembled WGS sequence"/>
</dbReference>
<accession>A0A9P5PWU0</accession>